<evidence type="ECO:0000256" key="2">
    <source>
        <dbReference type="ARBA" id="ARBA00009509"/>
    </source>
</evidence>
<keyword evidence="6 8" id="KW-0998">Cell outer membrane</keyword>
<evidence type="ECO:0000256" key="8">
    <source>
        <dbReference type="RuleBase" id="RU364102"/>
    </source>
</evidence>
<evidence type="ECO:0000256" key="6">
    <source>
        <dbReference type="ARBA" id="ARBA00023237"/>
    </source>
</evidence>
<dbReference type="InterPro" id="IPR006182">
    <property type="entry name" value="FliF_N_dom"/>
</dbReference>
<keyword evidence="4 8" id="KW-0472">Membrane</keyword>
<protein>
    <recommendedName>
        <fullName evidence="8">Lipoprotein</fullName>
    </recommendedName>
</protein>
<dbReference type="PANTHER" id="PTHR30046">
    <property type="entry name" value="FLAGELLAR M-RING PROTEIN"/>
    <property type="match status" value="1"/>
</dbReference>
<reference evidence="10 11" key="1">
    <citation type="submission" date="2017-04" db="EMBL/GenBank/DDBJ databases">
        <authorList>
            <person name="Afonso C.L."/>
            <person name="Miller P.J."/>
            <person name="Scott M.A."/>
            <person name="Spackman E."/>
            <person name="Goraichik I."/>
            <person name="Dimitrov K.M."/>
            <person name="Suarez D.L."/>
            <person name="Swayne D.E."/>
        </authorList>
    </citation>
    <scope>NUCLEOTIDE SEQUENCE [LARGE SCALE GENOMIC DNA]</scope>
    <source>
        <strain evidence="10">LMG 28154</strain>
    </source>
</reference>
<evidence type="ECO:0000256" key="7">
    <source>
        <dbReference type="ARBA" id="ARBA00023288"/>
    </source>
</evidence>
<dbReference type="Proteomes" id="UP000198460">
    <property type="component" value="Unassembled WGS sequence"/>
</dbReference>
<evidence type="ECO:0000256" key="5">
    <source>
        <dbReference type="ARBA" id="ARBA00023139"/>
    </source>
</evidence>
<feature type="transmembrane region" description="Helical" evidence="8">
    <location>
        <begin position="218"/>
        <end position="238"/>
    </location>
</feature>
<sequence>MRNAFFKYSNRILPIIIFSTLIFISGCKKELYTGLSEQDANEILAVLLESKIESSKYPSSDGKTWSLDVEDSNLVRAVQVLREHGLPRNKFNNLGDLFRKDGLISTPTEERIRFIYGTSQELSDTLSKIDGVLVARVQIVLPNNDPLAQSIKPSSAAVFIKYRPGADVRAWIPQIKTLVMHSVEGLTYDQVSVIAMPADLVDTSTNAVSAPAADHNVWLHRTLIAILVIGLIVALVVIQRSLTANLRQTAGSDARMPFSMPGRSQEPASGTVSKKWWNDGFSSLVERIRKIRSR</sequence>
<dbReference type="InterPro" id="IPR045851">
    <property type="entry name" value="AMP-bd_C_sf"/>
</dbReference>
<accession>A0A238H423</accession>
<keyword evidence="8" id="KW-0812">Transmembrane</keyword>
<comment type="subcellular location">
    <subcellularLocation>
        <location evidence="1">Cell outer membrane</location>
        <topology evidence="1">Lipid-anchor</topology>
    </subcellularLocation>
</comment>
<dbReference type="NCBIfam" id="TIGR02544">
    <property type="entry name" value="III_secr_YscJ"/>
    <property type="match status" value="1"/>
</dbReference>
<gene>
    <name evidence="10" type="ORF">BSIN_3157</name>
</gene>
<keyword evidence="5 8" id="KW-0564">Palmitate</keyword>
<proteinExistence type="inferred from homology"/>
<dbReference type="Gene3D" id="3.30.300.30">
    <property type="match status" value="1"/>
</dbReference>
<keyword evidence="8" id="KW-1133">Transmembrane helix</keyword>
<dbReference type="RefSeq" id="WP_083237252.1">
    <property type="nucleotide sequence ID" value="NZ_CP013448.1"/>
</dbReference>
<dbReference type="AlphaFoldDB" id="A0A238H423"/>
<dbReference type="Pfam" id="PF01514">
    <property type="entry name" value="YscJ_FliF"/>
    <property type="match status" value="1"/>
</dbReference>
<evidence type="ECO:0000259" key="9">
    <source>
        <dbReference type="Pfam" id="PF01514"/>
    </source>
</evidence>
<evidence type="ECO:0000313" key="11">
    <source>
        <dbReference type="Proteomes" id="UP000198460"/>
    </source>
</evidence>
<dbReference type="InterPro" id="IPR003282">
    <property type="entry name" value="T3SS_SctJ"/>
</dbReference>
<evidence type="ECO:0000256" key="4">
    <source>
        <dbReference type="ARBA" id="ARBA00023136"/>
    </source>
</evidence>
<dbReference type="GO" id="GO:0009279">
    <property type="term" value="C:cell outer membrane"/>
    <property type="evidence" value="ECO:0007669"/>
    <property type="project" value="UniProtKB-SubCell"/>
</dbReference>
<evidence type="ECO:0000256" key="1">
    <source>
        <dbReference type="ARBA" id="ARBA00004459"/>
    </source>
</evidence>
<dbReference type="PRINTS" id="PR01338">
    <property type="entry name" value="TYPE3OMKPROT"/>
</dbReference>
<dbReference type="GO" id="GO:0009306">
    <property type="term" value="P:protein secretion"/>
    <property type="evidence" value="ECO:0007669"/>
    <property type="project" value="InterPro"/>
</dbReference>
<dbReference type="PANTHER" id="PTHR30046:SF2">
    <property type="entry name" value="YOP PROTEINS TRANSLOCATION LIPOPROTEIN J"/>
    <property type="match status" value="1"/>
</dbReference>
<dbReference type="Gene3D" id="3.30.70.1530">
    <property type="entry name" value="Hypothetical protein rpa1041"/>
    <property type="match status" value="1"/>
</dbReference>
<keyword evidence="7 8" id="KW-0449">Lipoprotein</keyword>
<evidence type="ECO:0000313" key="10">
    <source>
        <dbReference type="EMBL" id="SMF99968.1"/>
    </source>
</evidence>
<evidence type="ECO:0000256" key="3">
    <source>
        <dbReference type="ARBA" id="ARBA00022729"/>
    </source>
</evidence>
<name>A0A238H423_9BURK</name>
<dbReference type="InterPro" id="IPR043427">
    <property type="entry name" value="YscJ/FliF"/>
</dbReference>
<comment type="similarity">
    <text evidence="2 8">Belongs to the YscJ lipoprotein family.</text>
</comment>
<dbReference type="PROSITE" id="PS51257">
    <property type="entry name" value="PROKAR_LIPOPROTEIN"/>
    <property type="match status" value="1"/>
</dbReference>
<keyword evidence="3 8" id="KW-0732">Signal</keyword>
<organism evidence="10 11">
    <name type="scientific">Burkholderia singularis</name>
    <dbReference type="NCBI Taxonomy" id="1503053"/>
    <lineage>
        <taxon>Bacteria</taxon>
        <taxon>Pseudomonadati</taxon>
        <taxon>Pseudomonadota</taxon>
        <taxon>Betaproteobacteria</taxon>
        <taxon>Burkholderiales</taxon>
        <taxon>Burkholderiaceae</taxon>
        <taxon>Burkholderia</taxon>
        <taxon>pseudomallei group</taxon>
    </lineage>
</organism>
<dbReference type="EMBL" id="FXAN01000047">
    <property type="protein sequence ID" value="SMF99968.1"/>
    <property type="molecule type" value="Genomic_DNA"/>
</dbReference>
<feature type="domain" description="Flagellar M-ring N-terminal" evidence="9">
    <location>
        <begin position="29"/>
        <end position="196"/>
    </location>
</feature>